<evidence type="ECO:0000313" key="1">
    <source>
        <dbReference type="Proteomes" id="UP000887580"/>
    </source>
</evidence>
<accession>A0AC35FQZ7</accession>
<reference evidence="2" key="1">
    <citation type="submission" date="2022-11" db="UniProtKB">
        <authorList>
            <consortium name="WormBaseParasite"/>
        </authorList>
    </citation>
    <scope>IDENTIFICATION</scope>
</reference>
<dbReference type="Proteomes" id="UP000887580">
    <property type="component" value="Unplaced"/>
</dbReference>
<proteinExistence type="predicted"/>
<sequence length="184" mass="20923">MSTEKSSELVLNTAYYMQEGCFHYYRDHNFRPLVGFRSFIERLIYLSLAQNSSKKLFLLKNENPEDPSTLVVNSTELLPSNNLDDIISTTEFATGWTAFVIAESITSEDAKKIWLRLVQCKLENESPYSELFGNAETFSITGDANILVWTNPTLQLSTIKSAAYDVDYCIQDEDLDSYQALKGK</sequence>
<evidence type="ECO:0000313" key="2">
    <source>
        <dbReference type="WBParaSite" id="PS1159_v2.g20065.t1"/>
    </source>
</evidence>
<organism evidence="1 2">
    <name type="scientific">Panagrolaimus sp. PS1159</name>
    <dbReference type="NCBI Taxonomy" id="55785"/>
    <lineage>
        <taxon>Eukaryota</taxon>
        <taxon>Metazoa</taxon>
        <taxon>Ecdysozoa</taxon>
        <taxon>Nematoda</taxon>
        <taxon>Chromadorea</taxon>
        <taxon>Rhabditida</taxon>
        <taxon>Tylenchina</taxon>
        <taxon>Panagrolaimomorpha</taxon>
        <taxon>Panagrolaimoidea</taxon>
        <taxon>Panagrolaimidae</taxon>
        <taxon>Panagrolaimus</taxon>
    </lineage>
</organism>
<dbReference type="WBParaSite" id="PS1159_v2.g20065.t1">
    <property type="protein sequence ID" value="PS1159_v2.g20065.t1"/>
    <property type="gene ID" value="PS1159_v2.g20065"/>
</dbReference>
<name>A0AC35FQZ7_9BILA</name>
<protein>
    <submittedName>
        <fullName evidence="2">Uncharacterized protein</fullName>
    </submittedName>
</protein>